<dbReference type="Proteomes" id="UP000005038">
    <property type="component" value="Unassembled WGS sequence"/>
</dbReference>
<accession>H5TRV7</accession>
<gene>
    <name evidence="1" type="ORF">GOOTI_202_00710</name>
</gene>
<evidence type="ECO:0000313" key="2">
    <source>
        <dbReference type="Proteomes" id="UP000005038"/>
    </source>
</evidence>
<dbReference type="RefSeq" id="WP_007240399.1">
    <property type="nucleotide sequence ID" value="NZ_BAFB01000202.1"/>
</dbReference>
<dbReference type="AlphaFoldDB" id="H5TRV7"/>
<reference evidence="1" key="1">
    <citation type="submission" date="2012-02" db="EMBL/GenBank/DDBJ databases">
        <title>Whole genome shotgun sequence of Gordonia otitidis NBRC 100426.</title>
        <authorList>
            <person name="Yoshida I."/>
            <person name="Hosoyama A."/>
            <person name="Tsuchikane K."/>
            <person name="Katsumata H."/>
            <person name="Yamazaki S."/>
            <person name="Fujita N."/>
        </authorList>
    </citation>
    <scope>NUCLEOTIDE SEQUENCE [LARGE SCALE GENOMIC DNA]</scope>
    <source>
        <strain evidence="1">NBRC 100426</strain>
    </source>
</reference>
<dbReference type="STRING" id="1108044.GOOTI_202_00710"/>
<evidence type="ECO:0000313" key="1">
    <source>
        <dbReference type="EMBL" id="GAB36215.1"/>
    </source>
</evidence>
<name>H5TRV7_GORO1</name>
<keyword evidence="2" id="KW-1185">Reference proteome</keyword>
<dbReference type="OrthoDB" id="8857610at2"/>
<comment type="caution">
    <text evidence="1">The sequence shown here is derived from an EMBL/GenBank/DDBJ whole genome shotgun (WGS) entry which is preliminary data.</text>
</comment>
<organism evidence="1 2">
    <name type="scientific">Gordonia otitidis (strain DSM 44809 / CCUG 52243 / JCM 12355 / NBRC 100426 / IFM 10032)</name>
    <dbReference type="NCBI Taxonomy" id="1108044"/>
    <lineage>
        <taxon>Bacteria</taxon>
        <taxon>Bacillati</taxon>
        <taxon>Actinomycetota</taxon>
        <taxon>Actinomycetes</taxon>
        <taxon>Mycobacteriales</taxon>
        <taxon>Gordoniaceae</taxon>
        <taxon>Gordonia</taxon>
    </lineage>
</organism>
<sequence>MSAAAVRTRYRVDYRRGDRVSVDGKLGTVVSFPDHYLGVRFDGSRRVSRCHPTWRVEHAH</sequence>
<evidence type="ECO:0008006" key="3">
    <source>
        <dbReference type="Google" id="ProtNLM"/>
    </source>
</evidence>
<protein>
    <recommendedName>
        <fullName evidence="3">DUF1918 domain-containing protein</fullName>
    </recommendedName>
</protein>
<proteinExistence type="predicted"/>
<dbReference type="EMBL" id="BAFB01000202">
    <property type="protein sequence ID" value="GAB36215.1"/>
    <property type="molecule type" value="Genomic_DNA"/>
</dbReference>